<reference evidence="2" key="1">
    <citation type="submission" date="2023-01" db="EMBL/GenBank/DDBJ databases">
        <title>Genome assembly of the deep-sea coral Lophelia pertusa.</title>
        <authorList>
            <person name="Herrera S."/>
            <person name="Cordes E."/>
        </authorList>
    </citation>
    <scope>NUCLEOTIDE SEQUENCE</scope>
    <source>
        <strain evidence="2">USNM1676648</strain>
        <tissue evidence="2">Polyp</tissue>
    </source>
</reference>
<proteinExistence type="predicted"/>
<evidence type="ECO:0000256" key="1">
    <source>
        <dbReference type="SAM" id="MobiDB-lite"/>
    </source>
</evidence>
<comment type="caution">
    <text evidence="2">The sequence shown here is derived from an EMBL/GenBank/DDBJ whole genome shotgun (WGS) entry which is preliminary data.</text>
</comment>
<feature type="region of interest" description="Disordered" evidence="1">
    <location>
        <begin position="165"/>
        <end position="224"/>
    </location>
</feature>
<feature type="compositionally biased region" description="Acidic residues" evidence="1">
    <location>
        <begin position="278"/>
        <end position="299"/>
    </location>
</feature>
<sequence length="305" mass="35083">MSASKSNPGTPKKGVNYFHHFPKAFLVPYGKMKEEFLTDRRCLEMLTTQNSEWLLRPKFALSEMAETFPANIEVMQESLDEISFPDVMQHCEEVAELLSVFNTHDNNNKPDRTWQITTTTLTWRTTTLTSSFPRHRLGNAVAAERLDPLPADAGEELDPLPAAEVEGVDPPAASAAEEPDVPAAPAADVPAEPRHRRRERRRRTRSRSRTPPRRPRKEYEDFLTNQRNMHYEGVKESQEIVRKYLRKEFEDLLRLKRKGINERNSHYEDIPEAHISLEEDNDSDDGEIDDSQADPDNQDESWATT</sequence>
<organism evidence="2 3">
    <name type="scientific">Desmophyllum pertusum</name>
    <dbReference type="NCBI Taxonomy" id="174260"/>
    <lineage>
        <taxon>Eukaryota</taxon>
        <taxon>Metazoa</taxon>
        <taxon>Cnidaria</taxon>
        <taxon>Anthozoa</taxon>
        <taxon>Hexacorallia</taxon>
        <taxon>Scleractinia</taxon>
        <taxon>Caryophylliina</taxon>
        <taxon>Caryophylliidae</taxon>
        <taxon>Desmophyllum</taxon>
    </lineage>
</organism>
<dbReference type="AlphaFoldDB" id="A0A9W9Z8F8"/>
<feature type="compositionally biased region" description="Low complexity" evidence="1">
    <location>
        <begin position="168"/>
        <end position="190"/>
    </location>
</feature>
<evidence type="ECO:0000313" key="3">
    <source>
        <dbReference type="Proteomes" id="UP001163046"/>
    </source>
</evidence>
<name>A0A9W9Z8F8_9CNID</name>
<keyword evidence="3" id="KW-1185">Reference proteome</keyword>
<dbReference type="Proteomes" id="UP001163046">
    <property type="component" value="Unassembled WGS sequence"/>
</dbReference>
<dbReference type="EMBL" id="MU826404">
    <property type="protein sequence ID" value="KAJ7376294.1"/>
    <property type="molecule type" value="Genomic_DNA"/>
</dbReference>
<feature type="compositionally biased region" description="Basic and acidic residues" evidence="1">
    <location>
        <begin position="257"/>
        <end position="277"/>
    </location>
</feature>
<gene>
    <name evidence="2" type="ORF">OS493_035655</name>
</gene>
<feature type="compositionally biased region" description="Basic residues" evidence="1">
    <location>
        <begin position="194"/>
        <end position="216"/>
    </location>
</feature>
<protein>
    <submittedName>
        <fullName evidence="2">Uncharacterized protein</fullName>
    </submittedName>
</protein>
<accession>A0A9W9Z8F8</accession>
<dbReference type="OrthoDB" id="6015628at2759"/>
<evidence type="ECO:0000313" key="2">
    <source>
        <dbReference type="EMBL" id="KAJ7376294.1"/>
    </source>
</evidence>
<feature type="region of interest" description="Disordered" evidence="1">
    <location>
        <begin position="257"/>
        <end position="305"/>
    </location>
</feature>